<feature type="domain" description="Orn/DAP/Arg decarboxylase 2 N-terminal" evidence="7">
    <location>
        <begin position="53"/>
        <end position="289"/>
    </location>
</feature>
<evidence type="ECO:0000256" key="3">
    <source>
        <dbReference type="ARBA" id="ARBA00023239"/>
    </source>
</evidence>
<sequence>MARQARTKEHRLRLEVLHEAVHSGCLDRDQRPSAYFFDLDAIELNARNLKLSSFPHTALHTFAVKANPLIEILKLVRKTGLGAEAASLGELEIALEAGFPPKAIVYDSPTKTRYEIRRALDVGVLLNADNLAEVEVIARELEDRPTCSPLGLRVNPQSGGGTISALATASARSKFGVAVGPNRKAIYRCFSRHRSFLSRIHVHTGSQGVGIAELAESAASVVRLAREVNDAAGCAVVRSVDVGGGLSVDYSSDSPRAHFDEYANRVAEILGSDLGDLEFDLVTEFGRSLICKSGFAASYVEYAKTAGEPGARIVAQHLGADTLLRTCYLPDDFPLRVFCASSSGESLETGREEDCVETDIAGPLCFAGDLVARNRMLPASLEPGSIVIVPDVGAYTTSMFSRYNSRPFPACYGFRGSAVGGVELEVLRREEDPRDLVRFWSKEP</sequence>
<keyword evidence="2 4" id="KW-0663">Pyridoxal phosphate</keyword>
<dbReference type="PRINTS" id="PR01182">
    <property type="entry name" value="ORNDCRBXLASE"/>
</dbReference>
<dbReference type="PRINTS" id="PR01179">
    <property type="entry name" value="ODADCRBXLASE"/>
</dbReference>
<dbReference type="InterPro" id="IPR022643">
    <property type="entry name" value="De-COase2_C"/>
</dbReference>
<feature type="active site" description="Proton donor" evidence="4">
    <location>
        <position position="365"/>
    </location>
</feature>
<keyword evidence="3" id="KW-0456">Lyase</keyword>
<dbReference type="Gene3D" id="3.20.20.10">
    <property type="entry name" value="Alanine racemase"/>
    <property type="match status" value="1"/>
</dbReference>
<gene>
    <name evidence="8" type="ORF">HKI87_05g39290</name>
</gene>
<comment type="cofactor">
    <cofactor evidence="1 4">
        <name>pyridoxal 5'-phosphate</name>
        <dbReference type="ChEBI" id="CHEBI:597326"/>
    </cofactor>
</comment>
<keyword evidence="9" id="KW-1185">Reference proteome</keyword>
<dbReference type="PROSITE" id="PS00878">
    <property type="entry name" value="ODR_DC_2_1"/>
    <property type="match status" value="1"/>
</dbReference>
<dbReference type="GO" id="GO:0008836">
    <property type="term" value="F:diaminopimelate decarboxylase activity"/>
    <property type="evidence" value="ECO:0007669"/>
    <property type="project" value="TreeGrafter"/>
</dbReference>
<reference evidence="8 9" key="1">
    <citation type="submission" date="2024-03" db="EMBL/GenBank/DDBJ databases">
        <title>Complete genome sequence of the green alga Chloropicon roscoffensis RCC1871.</title>
        <authorList>
            <person name="Lemieux C."/>
            <person name="Pombert J.-F."/>
            <person name="Otis C."/>
            <person name="Turmel M."/>
        </authorList>
    </citation>
    <scope>NUCLEOTIDE SEQUENCE [LARGE SCALE GENOMIC DNA]</scope>
    <source>
        <strain evidence="8 9">RCC1871</strain>
    </source>
</reference>
<evidence type="ECO:0000256" key="1">
    <source>
        <dbReference type="ARBA" id="ARBA00001933"/>
    </source>
</evidence>
<dbReference type="InterPro" id="IPR009006">
    <property type="entry name" value="Ala_racemase/Decarboxylase_C"/>
</dbReference>
<evidence type="ECO:0000256" key="4">
    <source>
        <dbReference type="PIRSR" id="PIRSR600183-50"/>
    </source>
</evidence>
<dbReference type="GO" id="GO:0009089">
    <property type="term" value="P:lysine biosynthetic process via diaminopimelate"/>
    <property type="evidence" value="ECO:0007669"/>
    <property type="project" value="TreeGrafter"/>
</dbReference>
<evidence type="ECO:0000259" key="6">
    <source>
        <dbReference type="Pfam" id="PF00278"/>
    </source>
</evidence>
<dbReference type="InterPro" id="IPR022644">
    <property type="entry name" value="De-COase2_N"/>
</dbReference>
<protein>
    <submittedName>
        <fullName evidence="8">Diaminopimelate decarboxylase</fullName>
    </submittedName>
</protein>
<accession>A0AAX4P8H4</accession>
<dbReference type="InterPro" id="IPR022653">
    <property type="entry name" value="De-COase2_pyr-phos_BS"/>
</dbReference>
<dbReference type="SUPFAM" id="SSF51419">
    <property type="entry name" value="PLP-binding barrel"/>
    <property type="match status" value="1"/>
</dbReference>
<evidence type="ECO:0000259" key="7">
    <source>
        <dbReference type="Pfam" id="PF02784"/>
    </source>
</evidence>
<feature type="modified residue" description="N6-(pyridoxal phosphate)lysine" evidence="4">
    <location>
        <position position="65"/>
    </location>
</feature>
<organism evidence="8 9">
    <name type="scientific">Chloropicon roscoffensis</name>
    <dbReference type="NCBI Taxonomy" id="1461544"/>
    <lineage>
        <taxon>Eukaryota</taxon>
        <taxon>Viridiplantae</taxon>
        <taxon>Chlorophyta</taxon>
        <taxon>Chloropicophyceae</taxon>
        <taxon>Chloropicales</taxon>
        <taxon>Chloropicaceae</taxon>
        <taxon>Chloropicon</taxon>
    </lineage>
</organism>
<dbReference type="InterPro" id="IPR002433">
    <property type="entry name" value="Orn_de-COase"/>
</dbReference>
<dbReference type="InterPro" id="IPR000183">
    <property type="entry name" value="Orn/DAP/Arg_de-COase"/>
</dbReference>
<proteinExistence type="inferred from homology"/>
<dbReference type="Gene3D" id="2.40.37.10">
    <property type="entry name" value="Lyase, Ornithine Decarboxylase, Chain A, domain 1"/>
    <property type="match status" value="1"/>
</dbReference>
<comment type="similarity">
    <text evidence="5">Belongs to the Orn/Lys/Arg decarboxylase class-II family.</text>
</comment>
<dbReference type="Proteomes" id="UP001472866">
    <property type="component" value="Chromosome 05"/>
</dbReference>
<dbReference type="SUPFAM" id="SSF50621">
    <property type="entry name" value="Alanine racemase C-terminal domain-like"/>
    <property type="match status" value="1"/>
</dbReference>
<dbReference type="Pfam" id="PF00278">
    <property type="entry name" value="Orn_DAP_Arg_deC"/>
    <property type="match status" value="1"/>
</dbReference>
<feature type="domain" description="Orn/DAP/Arg decarboxylase 2 C-terminal" evidence="6">
    <location>
        <begin position="348"/>
        <end position="393"/>
    </location>
</feature>
<evidence type="ECO:0000256" key="2">
    <source>
        <dbReference type="ARBA" id="ARBA00022898"/>
    </source>
</evidence>
<name>A0AAX4P8H4_9CHLO</name>
<dbReference type="EMBL" id="CP151505">
    <property type="protein sequence ID" value="WZN62393.1"/>
    <property type="molecule type" value="Genomic_DNA"/>
</dbReference>
<dbReference type="PANTHER" id="PTHR43727">
    <property type="entry name" value="DIAMINOPIMELATE DECARBOXYLASE"/>
    <property type="match status" value="1"/>
</dbReference>
<dbReference type="GO" id="GO:0006596">
    <property type="term" value="P:polyamine biosynthetic process"/>
    <property type="evidence" value="ECO:0007669"/>
    <property type="project" value="InterPro"/>
</dbReference>
<dbReference type="AlphaFoldDB" id="A0AAX4P8H4"/>
<evidence type="ECO:0000313" key="9">
    <source>
        <dbReference type="Proteomes" id="UP001472866"/>
    </source>
</evidence>
<dbReference type="InterPro" id="IPR029066">
    <property type="entry name" value="PLP-binding_barrel"/>
</dbReference>
<evidence type="ECO:0000256" key="5">
    <source>
        <dbReference type="RuleBase" id="RU003737"/>
    </source>
</evidence>
<dbReference type="PANTHER" id="PTHR43727:SF3">
    <property type="entry name" value="GROUP IV DECARBOXYLASE"/>
    <property type="match status" value="1"/>
</dbReference>
<evidence type="ECO:0000313" key="8">
    <source>
        <dbReference type="EMBL" id="WZN62393.1"/>
    </source>
</evidence>
<dbReference type="Pfam" id="PF02784">
    <property type="entry name" value="Orn_Arg_deC_N"/>
    <property type="match status" value="1"/>
</dbReference>